<sequence>MVFVSVIVPCYNEQTTIRLLLDAVYQQSYQRDQMEVIIADGMSTDGTRAQIQAFQAQHPDLLVKVVDNTRRIIPAALNRAIEAASGSVIVRLDAHSRPDREYVARSVADLEAGLGDNVGGVWMIQPGADTWVARSIAVAASHPLGVGDALYRFTDTASEVDTAPFGAFRRELVERIGFFDETLLTNEDYEFNTRIRLSGGRVWLDPQIRSEYFARKNYGDLAKQYWRYGYWKLRMLRRYPKTLRWRQALPPLFVLSLVGLAILALFWHVALQLLILEAGFYLGVLLTASVPLAARHRDPRFLIGVPAAVAVMHLCWGAGFLWSGIQSIFSQQVVS</sequence>
<feature type="domain" description="Glycosyltransferase 2-like" evidence="2">
    <location>
        <begin position="5"/>
        <end position="176"/>
    </location>
</feature>
<dbReference type="PANTHER" id="PTHR43685">
    <property type="entry name" value="GLYCOSYLTRANSFERASE"/>
    <property type="match status" value="1"/>
</dbReference>
<dbReference type="EMBL" id="LGCL01000045">
    <property type="protein sequence ID" value="KPL70051.1"/>
    <property type="molecule type" value="Genomic_DNA"/>
</dbReference>
<keyword evidence="1" id="KW-0472">Membrane</keyword>
<evidence type="ECO:0000259" key="2">
    <source>
        <dbReference type="Pfam" id="PF00535"/>
    </source>
</evidence>
<dbReference type="SUPFAM" id="SSF53448">
    <property type="entry name" value="Nucleotide-diphospho-sugar transferases"/>
    <property type="match status" value="1"/>
</dbReference>
<dbReference type="GO" id="GO:0016740">
    <property type="term" value="F:transferase activity"/>
    <property type="evidence" value="ECO:0007669"/>
    <property type="project" value="UniProtKB-KW"/>
</dbReference>
<dbReference type="RefSeq" id="WP_075064529.1">
    <property type="nucleotide sequence ID" value="NZ_LGCL01000045.1"/>
</dbReference>
<evidence type="ECO:0000256" key="1">
    <source>
        <dbReference type="SAM" id="Phobius"/>
    </source>
</evidence>
<protein>
    <submittedName>
        <fullName evidence="3">Glycosyl transferase</fullName>
    </submittedName>
</protein>
<evidence type="ECO:0000313" key="3">
    <source>
        <dbReference type="EMBL" id="KPL70051.1"/>
    </source>
</evidence>
<keyword evidence="1" id="KW-0812">Transmembrane</keyword>
<name>A0A0P6WVT1_9CHLR</name>
<keyword evidence="1" id="KW-1133">Transmembrane helix</keyword>
<feature type="transmembrane region" description="Helical" evidence="1">
    <location>
        <begin position="248"/>
        <end position="267"/>
    </location>
</feature>
<dbReference type="AlphaFoldDB" id="A0A0P6WVT1"/>
<dbReference type="InterPro" id="IPR029044">
    <property type="entry name" value="Nucleotide-diphossugar_trans"/>
</dbReference>
<reference evidence="3 4" key="1">
    <citation type="submission" date="2015-07" db="EMBL/GenBank/DDBJ databases">
        <title>Genome sequence of Ornatilinea apprima DSM 23815.</title>
        <authorList>
            <person name="Hemp J."/>
            <person name="Ward L.M."/>
            <person name="Pace L.A."/>
            <person name="Fischer W.W."/>
        </authorList>
    </citation>
    <scope>NUCLEOTIDE SEQUENCE [LARGE SCALE GENOMIC DNA]</scope>
    <source>
        <strain evidence="3 4">P3M-1</strain>
    </source>
</reference>
<dbReference type="CDD" id="cd02525">
    <property type="entry name" value="Succinoglycan_BP_ExoA"/>
    <property type="match status" value="1"/>
</dbReference>
<dbReference type="Proteomes" id="UP000050417">
    <property type="component" value="Unassembled WGS sequence"/>
</dbReference>
<dbReference type="OrthoDB" id="9766971at2"/>
<gene>
    <name evidence="3" type="ORF">ADN00_18515</name>
</gene>
<dbReference type="InterPro" id="IPR001173">
    <property type="entry name" value="Glyco_trans_2-like"/>
</dbReference>
<proteinExistence type="predicted"/>
<feature type="transmembrane region" description="Helical" evidence="1">
    <location>
        <begin position="301"/>
        <end position="325"/>
    </location>
</feature>
<keyword evidence="4" id="KW-1185">Reference proteome</keyword>
<keyword evidence="3" id="KW-0808">Transferase</keyword>
<dbReference type="Pfam" id="PF00535">
    <property type="entry name" value="Glycos_transf_2"/>
    <property type="match status" value="1"/>
</dbReference>
<dbReference type="PANTHER" id="PTHR43685:SF2">
    <property type="entry name" value="GLYCOSYLTRANSFERASE 2-LIKE DOMAIN-CONTAINING PROTEIN"/>
    <property type="match status" value="1"/>
</dbReference>
<dbReference type="Gene3D" id="3.90.550.10">
    <property type="entry name" value="Spore Coat Polysaccharide Biosynthesis Protein SpsA, Chain A"/>
    <property type="match status" value="1"/>
</dbReference>
<dbReference type="PATRIC" id="fig|1134406.4.peg.3011"/>
<accession>A0A0P6WVT1</accession>
<comment type="caution">
    <text evidence="3">The sequence shown here is derived from an EMBL/GenBank/DDBJ whole genome shotgun (WGS) entry which is preliminary data.</text>
</comment>
<organism evidence="3 4">
    <name type="scientific">Ornatilinea apprima</name>
    <dbReference type="NCBI Taxonomy" id="1134406"/>
    <lineage>
        <taxon>Bacteria</taxon>
        <taxon>Bacillati</taxon>
        <taxon>Chloroflexota</taxon>
        <taxon>Anaerolineae</taxon>
        <taxon>Anaerolineales</taxon>
        <taxon>Anaerolineaceae</taxon>
        <taxon>Ornatilinea</taxon>
    </lineage>
</organism>
<feature type="transmembrane region" description="Helical" evidence="1">
    <location>
        <begin position="273"/>
        <end position="294"/>
    </location>
</feature>
<dbReference type="InterPro" id="IPR050834">
    <property type="entry name" value="Glycosyltransf_2"/>
</dbReference>
<evidence type="ECO:0000313" key="4">
    <source>
        <dbReference type="Proteomes" id="UP000050417"/>
    </source>
</evidence>
<dbReference type="STRING" id="1134406.ADN00_18515"/>